<comment type="similarity">
    <text evidence="3">Belongs to the Nudix hydrolase family.</text>
</comment>
<dbReference type="SUPFAM" id="SSF55811">
    <property type="entry name" value="Nudix"/>
    <property type="match status" value="1"/>
</dbReference>
<accession>A0AA36BJJ8</accession>
<keyword evidence="6" id="KW-0460">Magnesium</keyword>
<dbReference type="InterPro" id="IPR039121">
    <property type="entry name" value="NUDT19"/>
</dbReference>
<proteinExistence type="inferred from homology"/>
<dbReference type="InterPro" id="IPR015797">
    <property type="entry name" value="NUDIX_hydrolase-like_dom_sf"/>
</dbReference>
<dbReference type="GO" id="GO:0016818">
    <property type="term" value="F:hydrolase activity, acting on acid anhydrides, in phosphorus-containing anhydrides"/>
    <property type="evidence" value="ECO:0007669"/>
    <property type="project" value="InterPro"/>
</dbReference>
<gene>
    <name evidence="8" type="ORF">OCTVUL_1B026719</name>
</gene>
<keyword evidence="9" id="KW-1185">Reference proteome</keyword>
<dbReference type="GO" id="GO:0046872">
    <property type="term" value="F:metal ion binding"/>
    <property type="evidence" value="ECO:0007669"/>
    <property type="project" value="UniProtKB-KW"/>
</dbReference>
<dbReference type="Gene3D" id="3.90.79.10">
    <property type="entry name" value="Nucleoside Triphosphate Pyrophosphohydrolase"/>
    <property type="match status" value="1"/>
</dbReference>
<keyword evidence="7" id="KW-0464">Manganese</keyword>
<sequence>MAATVLRCWKESAALIIVRRLKPKQCYKEVAAVPPPQENTPRPPETNFQVFMAERTAVISNFPKAHVFPGGAAEEADFSAQWLDVLSMGSLKQGEEQTPEGQMVNFFKNNRRKNCVGDNNQGTPMYRRQRSPEFSAIPSEVAFRITAIREVFEEIGVLFARKAEENKTDEDKEESFMQNHDTRNGQVFRRRCIPKICHLPLDLSEFWRQSVVENPENFLFMCKELKLVPDITALSEWSNWLTPTHATSKRFDTVFYITFLDEHQHPHIRLDGMEYVDYKWLTPMEYFSQKLHIFPPQLWEIYHLNSSSWEDLHNSVTSIPYLQPKRFLPVKINCKDGVLVFLPGDYLYPEKPNEEEYEELFLPFTRDEIRSSELQHNPTAKDRDSFGNDRSISRKNDVMAAIWDSMISRVASNIRIAESVQKGEYDRKQEQVVREDRKGGHFTERRTGPYTVAEVCGKNTSRLSDNNKILEKKHVFDSFNNLPSEVVARVYSYLDRAGFCYNNLFDVTK</sequence>
<evidence type="ECO:0000256" key="3">
    <source>
        <dbReference type="ARBA" id="ARBA00005582"/>
    </source>
</evidence>
<name>A0AA36BJJ8_OCTVU</name>
<dbReference type="Proteomes" id="UP001162480">
    <property type="component" value="Chromosome 17"/>
</dbReference>
<evidence type="ECO:0000256" key="7">
    <source>
        <dbReference type="ARBA" id="ARBA00023211"/>
    </source>
</evidence>
<keyword evidence="5" id="KW-0378">Hydrolase</keyword>
<evidence type="ECO:0000313" key="9">
    <source>
        <dbReference type="Proteomes" id="UP001162480"/>
    </source>
</evidence>
<evidence type="ECO:0000256" key="5">
    <source>
        <dbReference type="ARBA" id="ARBA00022801"/>
    </source>
</evidence>
<evidence type="ECO:0000256" key="1">
    <source>
        <dbReference type="ARBA" id="ARBA00001936"/>
    </source>
</evidence>
<dbReference type="PANTHER" id="PTHR12318:SF0">
    <property type="entry name" value="ACYL-COENZYME A DIPHOSPHATASE NUDT19"/>
    <property type="match status" value="1"/>
</dbReference>
<evidence type="ECO:0000256" key="6">
    <source>
        <dbReference type="ARBA" id="ARBA00022842"/>
    </source>
</evidence>
<comment type="cofactor">
    <cofactor evidence="1">
        <name>Mn(2+)</name>
        <dbReference type="ChEBI" id="CHEBI:29035"/>
    </cofactor>
</comment>
<comment type="cofactor">
    <cofactor evidence="2">
        <name>Mg(2+)</name>
        <dbReference type="ChEBI" id="CHEBI:18420"/>
    </cofactor>
</comment>
<protein>
    <submittedName>
        <fullName evidence="8">Nucleoside diphosphate-linked moiety X motif 19-like</fullName>
    </submittedName>
</protein>
<dbReference type="CDD" id="cd18870">
    <property type="entry name" value="NUDIX_AcylCoAdiphos_Nudt19"/>
    <property type="match status" value="1"/>
</dbReference>
<evidence type="ECO:0000313" key="8">
    <source>
        <dbReference type="EMBL" id="CAI9734922.1"/>
    </source>
</evidence>
<organism evidence="8 9">
    <name type="scientific">Octopus vulgaris</name>
    <name type="common">Common octopus</name>
    <dbReference type="NCBI Taxonomy" id="6645"/>
    <lineage>
        <taxon>Eukaryota</taxon>
        <taxon>Metazoa</taxon>
        <taxon>Spiralia</taxon>
        <taxon>Lophotrochozoa</taxon>
        <taxon>Mollusca</taxon>
        <taxon>Cephalopoda</taxon>
        <taxon>Coleoidea</taxon>
        <taxon>Octopodiformes</taxon>
        <taxon>Octopoda</taxon>
        <taxon>Incirrata</taxon>
        <taxon>Octopodidae</taxon>
        <taxon>Octopus</taxon>
    </lineage>
</organism>
<dbReference type="AlphaFoldDB" id="A0AA36BJJ8"/>
<evidence type="ECO:0000256" key="4">
    <source>
        <dbReference type="ARBA" id="ARBA00022723"/>
    </source>
</evidence>
<dbReference type="GO" id="GO:0005739">
    <property type="term" value="C:mitochondrion"/>
    <property type="evidence" value="ECO:0007669"/>
    <property type="project" value="TreeGrafter"/>
</dbReference>
<dbReference type="EMBL" id="OX597830">
    <property type="protein sequence ID" value="CAI9734922.1"/>
    <property type="molecule type" value="Genomic_DNA"/>
</dbReference>
<evidence type="ECO:0000256" key="2">
    <source>
        <dbReference type="ARBA" id="ARBA00001946"/>
    </source>
</evidence>
<reference evidence="8" key="1">
    <citation type="submission" date="2023-08" db="EMBL/GenBank/DDBJ databases">
        <authorList>
            <person name="Alioto T."/>
            <person name="Alioto T."/>
            <person name="Gomez Garrido J."/>
        </authorList>
    </citation>
    <scope>NUCLEOTIDE SEQUENCE</scope>
</reference>
<keyword evidence="4" id="KW-0479">Metal-binding</keyword>
<dbReference type="PANTHER" id="PTHR12318">
    <property type="entry name" value="TESTOSTERONE-REGULATED PROTEIN RP2"/>
    <property type="match status" value="1"/>
</dbReference>